<dbReference type="AlphaFoldDB" id="A0A2T2NP72"/>
<dbReference type="Proteomes" id="UP000240883">
    <property type="component" value="Unassembled WGS sequence"/>
</dbReference>
<gene>
    <name evidence="2" type="ORF">BS50DRAFT_386365</name>
</gene>
<evidence type="ECO:0000313" key="3">
    <source>
        <dbReference type="Proteomes" id="UP000240883"/>
    </source>
</evidence>
<name>A0A2T2NP72_CORCC</name>
<organism evidence="2 3">
    <name type="scientific">Corynespora cassiicola Philippines</name>
    <dbReference type="NCBI Taxonomy" id="1448308"/>
    <lineage>
        <taxon>Eukaryota</taxon>
        <taxon>Fungi</taxon>
        <taxon>Dikarya</taxon>
        <taxon>Ascomycota</taxon>
        <taxon>Pezizomycotina</taxon>
        <taxon>Dothideomycetes</taxon>
        <taxon>Pleosporomycetidae</taxon>
        <taxon>Pleosporales</taxon>
        <taxon>Corynesporascaceae</taxon>
        <taxon>Corynespora</taxon>
    </lineage>
</organism>
<reference evidence="2 3" key="1">
    <citation type="journal article" date="2018" name="Front. Microbiol.">
        <title>Genome-Wide Analysis of Corynespora cassiicola Leaf Fall Disease Putative Effectors.</title>
        <authorList>
            <person name="Lopez D."/>
            <person name="Ribeiro S."/>
            <person name="Label P."/>
            <person name="Fumanal B."/>
            <person name="Venisse J.S."/>
            <person name="Kohler A."/>
            <person name="de Oliveira R.R."/>
            <person name="Labutti K."/>
            <person name="Lipzen A."/>
            <person name="Lail K."/>
            <person name="Bauer D."/>
            <person name="Ohm R.A."/>
            <person name="Barry K.W."/>
            <person name="Spatafora J."/>
            <person name="Grigoriev I.V."/>
            <person name="Martin F.M."/>
            <person name="Pujade-Renaud V."/>
        </authorList>
    </citation>
    <scope>NUCLEOTIDE SEQUENCE [LARGE SCALE GENOMIC DNA]</scope>
    <source>
        <strain evidence="2 3">Philippines</strain>
    </source>
</reference>
<proteinExistence type="predicted"/>
<keyword evidence="3" id="KW-1185">Reference proteome</keyword>
<feature type="region of interest" description="Disordered" evidence="1">
    <location>
        <begin position="83"/>
        <end position="102"/>
    </location>
</feature>
<protein>
    <submittedName>
        <fullName evidence="2">Uncharacterized protein</fullName>
    </submittedName>
</protein>
<sequence>MLPHAPLPSVSRIIPRPDRVVARAQAGQQEISCAHRALFLTATAQAALAPSRLRPRYRRNGTRFTFSMAVCSSPCGCADAPTRHVSGREPGPADGSRALSNGQHTGYGIAPVLCAPASRGTRPFQARRPVATADRRPSSSSLPKAFSVGYPDTCMACKRSRNLKSPPAVPAALLAQTLASPYQSYQPHQPYQASTDLHRPAPSTVRHLHLLPALLLLPAVVRIESTWVGAAGSVDLTSDLP</sequence>
<evidence type="ECO:0000313" key="2">
    <source>
        <dbReference type="EMBL" id="PSN67235.1"/>
    </source>
</evidence>
<dbReference type="EMBL" id="KZ678135">
    <property type="protein sequence ID" value="PSN67235.1"/>
    <property type="molecule type" value="Genomic_DNA"/>
</dbReference>
<evidence type="ECO:0000256" key="1">
    <source>
        <dbReference type="SAM" id="MobiDB-lite"/>
    </source>
</evidence>
<accession>A0A2T2NP72</accession>
<feature type="region of interest" description="Disordered" evidence="1">
    <location>
        <begin position="123"/>
        <end position="142"/>
    </location>
</feature>